<dbReference type="EMBL" id="JAAIUW010000008">
    <property type="protein sequence ID" value="KAF7818960.1"/>
    <property type="molecule type" value="Genomic_DNA"/>
</dbReference>
<keyword evidence="2" id="KW-1185">Reference proteome</keyword>
<evidence type="ECO:0000313" key="1">
    <source>
        <dbReference type="EMBL" id="KAF7818960.1"/>
    </source>
</evidence>
<reference evidence="1" key="1">
    <citation type="submission" date="2020-09" db="EMBL/GenBank/DDBJ databases">
        <title>Genome-Enabled Discovery of Anthraquinone Biosynthesis in Senna tora.</title>
        <authorList>
            <person name="Kang S.-H."/>
            <person name="Pandey R.P."/>
            <person name="Lee C.-M."/>
            <person name="Sim J.-S."/>
            <person name="Jeong J.-T."/>
            <person name="Choi B.-S."/>
            <person name="Jung M."/>
            <person name="Ginzburg D."/>
            <person name="Zhao K."/>
            <person name="Won S.Y."/>
            <person name="Oh T.-J."/>
            <person name="Yu Y."/>
            <person name="Kim N.-H."/>
            <person name="Lee O.R."/>
            <person name="Lee T.-H."/>
            <person name="Bashyal P."/>
            <person name="Kim T.-S."/>
            <person name="Lee W.-H."/>
            <person name="Kawkins C."/>
            <person name="Kim C.-K."/>
            <person name="Kim J.S."/>
            <person name="Ahn B.O."/>
            <person name="Rhee S.Y."/>
            <person name="Sohng J.K."/>
        </authorList>
    </citation>
    <scope>NUCLEOTIDE SEQUENCE</scope>
    <source>
        <tissue evidence="1">Leaf</tissue>
    </source>
</reference>
<dbReference type="Proteomes" id="UP000634136">
    <property type="component" value="Unassembled WGS sequence"/>
</dbReference>
<dbReference type="AlphaFoldDB" id="A0A834WD39"/>
<sequence>MYKNKVPIGMSSVSYEKQKQLDWVKRPEQAVMCCALQNTGPTTEIKIIIAKEIRRNLFLPVPARHKILLKIRRTVLGSGTRNTPLRRLEVDDGAEGITEETERVSRGEAGFRDRGFGIWSSGEERG</sequence>
<comment type="caution">
    <text evidence="1">The sequence shown here is derived from an EMBL/GenBank/DDBJ whole genome shotgun (WGS) entry which is preliminary data.</text>
</comment>
<proteinExistence type="predicted"/>
<gene>
    <name evidence="1" type="ORF">G2W53_024415</name>
</gene>
<accession>A0A834WD39</accession>
<evidence type="ECO:0000313" key="2">
    <source>
        <dbReference type="Proteomes" id="UP000634136"/>
    </source>
</evidence>
<organism evidence="1 2">
    <name type="scientific">Senna tora</name>
    <dbReference type="NCBI Taxonomy" id="362788"/>
    <lineage>
        <taxon>Eukaryota</taxon>
        <taxon>Viridiplantae</taxon>
        <taxon>Streptophyta</taxon>
        <taxon>Embryophyta</taxon>
        <taxon>Tracheophyta</taxon>
        <taxon>Spermatophyta</taxon>
        <taxon>Magnoliopsida</taxon>
        <taxon>eudicotyledons</taxon>
        <taxon>Gunneridae</taxon>
        <taxon>Pentapetalae</taxon>
        <taxon>rosids</taxon>
        <taxon>fabids</taxon>
        <taxon>Fabales</taxon>
        <taxon>Fabaceae</taxon>
        <taxon>Caesalpinioideae</taxon>
        <taxon>Cassia clade</taxon>
        <taxon>Senna</taxon>
    </lineage>
</organism>
<name>A0A834WD39_9FABA</name>
<protein>
    <submittedName>
        <fullName evidence="1">Uncharacterized protein</fullName>
    </submittedName>
</protein>